<protein>
    <submittedName>
        <fullName evidence="1">(pine wood nematode) hypothetical protein</fullName>
    </submittedName>
</protein>
<dbReference type="Proteomes" id="UP000582659">
    <property type="component" value="Unassembled WGS sequence"/>
</dbReference>
<keyword evidence="4" id="KW-1185">Reference proteome</keyword>
<proteinExistence type="predicted"/>
<evidence type="ECO:0000313" key="1">
    <source>
        <dbReference type="EMBL" id="CAD5208520.1"/>
    </source>
</evidence>
<sequence>MCFESEYERLLVIDEDSDDSTSRILALPRKVKYTTVQWKKAGRASRRLISRCGRFFVRSLLLFFCIKFEKNE</sequence>
<evidence type="ECO:0000313" key="5">
    <source>
        <dbReference type="WBParaSite" id="BXY_0477100.1"/>
    </source>
</evidence>
<reference evidence="5" key="1">
    <citation type="submission" date="2016-11" db="UniProtKB">
        <authorList>
            <consortium name="WormBaseParasite"/>
        </authorList>
    </citation>
    <scope>IDENTIFICATION</scope>
</reference>
<reference evidence="2" key="2">
    <citation type="submission" date="2020-08" db="EMBL/GenBank/DDBJ databases">
        <authorList>
            <person name="Kikuchi T."/>
        </authorList>
    </citation>
    <scope>NUCLEOTIDE SEQUENCE</scope>
    <source>
        <strain evidence="1">Ka4C1</strain>
    </source>
</reference>
<gene>
    <name evidence="1" type="ORF">BXYJ_LOCUS756</name>
</gene>
<name>A0A1I7RVK9_BURXY</name>
<dbReference type="WBParaSite" id="BXY_0477100.1">
    <property type="protein sequence ID" value="BXY_0477100.1"/>
    <property type="gene ID" value="BXY_0477100"/>
</dbReference>
<evidence type="ECO:0000313" key="3">
    <source>
        <dbReference type="Proteomes" id="UP000095284"/>
    </source>
</evidence>
<dbReference type="Proteomes" id="UP000095284">
    <property type="component" value="Unplaced"/>
</dbReference>
<dbReference type="EMBL" id="CAJFDI010000001">
    <property type="protein sequence ID" value="CAD5208520.1"/>
    <property type="molecule type" value="Genomic_DNA"/>
</dbReference>
<accession>A0A1I7RVK9</accession>
<evidence type="ECO:0000313" key="2">
    <source>
        <dbReference type="EMBL" id="CAG9081825.1"/>
    </source>
</evidence>
<dbReference type="AlphaFoldDB" id="A0A1I7RVK9"/>
<dbReference type="Proteomes" id="UP000659654">
    <property type="component" value="Unassembled WGS sequence"/>
</dbReference>
<dbReference type="EMBL" id="CAJFCV020000001">
    <property type="protein sequence ID" value="CAG9081825.1"/>
    <property type="molecule type" value="Genomic_DNA"/>
</dbReference>
<organism evidence="3 5">
    <name type="scientific">Bursaphelenchus xylophilus</name>
    <name type="common">Pinewood nematode worm</name>
    <name type="synonym">Aphelenchoides xylophilus</name>
    <dbReference type="NCBI Taxonomy" id="6326"/>
    <lineage>
        <taxon>Eukaryota</taxon>
        <taxon>Metazoa</taxon>
        <taxon>Ecdysozoa</taxon>
        <taxon>Nematoda</taxon>
        <taxon>Chromadorea</taxon>
        <taxon>Rhabditida</taxon>
        <taxon>Tylenchina</taxon>
        <taxon>Tylenchomorpha</taxon>
        <taxon>Aphelenchoidea</taxon>
        <taxon>Aphelenchoididae</taxon>
        <taxon>Bursaphelenchus</taxon>
    </lineage>
</organism>
<evidence type="ECO:0000313" key="4">
    <source>
        <dbReference type="Proteomes" id="UP000659654"/>
    </source>
</evidence>